<evidence type="ECO:0000313" key="4">
    <source>
        <dbReference type="Proteomes" id="UP001174909"/>
    </source>
</evidence>
<dbReference type="Gene3D" id="1.10.533.10">
    <property type="entry name" value="Death Domain, Fas"/>
    <property type="match status" value="1"/>
</dbReference>
<dbReference type="EMBL" id="CASHTH010003465">
    <property type="protein sequence ID" value="CAI8045375.1"/>
    <property type="molecule type" value="Genomic_DNA"/>
</dbReference>
<dbReference type="InterPro" id="IPR011029">
    <property type="entry name" value="DEATH-like_dom_sf"/>
</dbReference>
<evidence type="ECO:0000259" key="2">
    <source>
        <dbReference type="PROSITE" id="PS50168"/>
    </source>
</evidence>
<sequence length="563" mass="64572">MTVEYVEKKIKQFERRFNKTLKWATRDCLKKRGVSVEKVVDALADLPADDVPEHKQFLESQLNILYQASDLTELFGSLNYNMNYLSYHLVEHLIREFDLVIRSEMEAYKEDLRQFREKTPLKLFHKTQKKRHVDPPSKFDKIVAKFEWPEDRNDITLEDVEKFRQEYAYSYGLHDCAMMLSEIFPNCFIVTWLVPGSIVTKLKRNVPTNMLRKHFVSEFTVAGECVAYFSAHKMPTNLPQNLSLPEEDGVRQMSDDLEMHSLDNILLVTSIAKLLSAEEIYHIAEVWLQGKTDISIYNPTNDNELFGLKLLMTLKNMGMFSCTKLQGLLDIMRCINRYDLIEKVESFIKERGESLGEMYTKEKKASQGERQQLHEIMLMRSMELEPQIMELREPDLVVDKGLRVVQKAKAVTQSLTTDLSRDRTSLARHLSVTSPISRSKLRPVLSMPLLQHSGNRPIPKPKPATLDRGAAPHIPKSKKLLKESAAYGGPHLTTEKAATEEDDDRTGDSGTGDSGMGTGSSGMGTGSGSIRVEDRKHDDRKIFYTTLSERTKETDNTYQEMRF</sequence>
<reference evidence="3" key="1">
    <citation type="submission" date="2023-03" db="EMBL/GenBank/DDBJ databases">
        <authorList>
            <person name="Steffen K."/>
            <person name="Cardenas P."/>
        </authorList>
    </citation>
    <scope>NUCLEOTIDE SEQUENCE</scope>
</reference>
<dbReference type="PROSITE" id="PS50168">
    <property type="entry name" value="DED"/>
    <property type="match status" value="1"/>
</dbReference>
<feature type="compositionally biased region" description="Basic and acidic residues" evidence="1">
    <location>
        <begin position="549"/>
        <end position="563"/>
    </location>
</feature>
<gene>
    <name evidence="3" type="ORF">GBAR_LOCUS25098</name>
</gene>
<keyword evidence="4" id="KW-1185">Reference proteome</keyword>
<comment type="caution">
    <text evidence="3">The sequence shown here is derived from an EMBL/GenBank/DDBJ whole genome shotgun (WGS) entry which is preliminary data.</text>
</comment>
<proteinExistence type="predicted"/>
<feature type="domain" description="DED" evidence="2">
    <location>
        <begin position="263"/>
        <end position="346"/>
    </location>
</feature>
<organism evidence="3 4">
    <name type="scientific">Geodia barretti</name>
    <name type="common">Barrett's horny sponge</name>
    <dbReference type="NCBI Taxonomy" id="519541"/>
    <lineage>
        <taxon>Eukaryota</taxon>
        <taxon>Metazoa</taxon>
        <taxon>Porifera</taxon>
        <taxon>Demospongiae</taxon>
        <taxon>Heteroscleromorpha</taxon>
        <taxon>Tetractinellida</taxon>
        <taxon>Astrophorina</taxon>
        <taxon>Geodiidae</taxon>
        <taxon>Geodia</taxon>
    </lineage>
</organism>
<evidence type="ECO:0000256" key="1">
    <source>
        <dbReference type="SAM" id="MobiDB-lite"/>
    </source>
</evidence>
<dbReference type="GO" id="GO:0042981">
    <property type="term" value="P:regulation of apoptotic process"/>
    <property type="evidence" value="ECO:0007669"/>
    <property type="project" value="InterPro"/>
</dbReference>
<feature type="compositionally biased region" description="Gly residues" evidence="1">
    <location>
        <begin position="509"/>
        <end position="527"/>
    </location>
</feature>
<feature type="compositionally biased region" description="Basic and acidic residues" evidence="1">
    <location>
        <begin position="531"/>
        <end position="542"/>
    </location>
</feature>
<protein>
    <recommendedName>
        <fullName evidence="2">DED domain-containing protein</fullName>
    </recommendedName>
</protein>
<dbReference type="Proteomes" id="UP001174909">
    <property type="component" value="Unassembled WGS sequence"/>
</dbReference>
<dbReference type="AlphaFoldDB" id="A0AA35TBQ2"/>
<feature type="region of interest" description="Disordered" evidence="1">
    <location>
        <begin position="443"/>
        <end position="563"/>
    </location>
</feature>
<name>A0AA35TBQ2_GEOBA</name>
<accession>A0AA35TBQ2</accession>
<dbReference type="InterPro" id="IPR001875">
    <property type="entry name" value="DED_dom"/>
</dbReference>
<evidence type="ECO:0000313" key="3">
    <source>
        <dbReference type="EMBL" id="CAI8045375.1"/>
    </source>
</evidence>